<feature type="transmembrane region" description="Helical" evidence="1">
    <location>
        <begin position="123"/>
        <end position="140"/>
    </location>
</feature>
<feature type="transmembrane region" description="Helical" evidence="1">
    <location>
        <begin position="36"/>
        <end position="52"/>
    </location>
</feature>
<keyword evidence="1" id="KW-0472">Membrane</keyword>
<feature type="transmembrane region" description="Helical" evidence="1">
    <location>
        <begin position="292"/>
        <end position="312"/>
    </location>
</feature>
<feature type="transmembrane region" description="Helical" evidence="1">
    <location>
        <begin position="342"/>
        <end position="362"/>
    </location>
</feature>
<dbReference type="InterPro" id="IPR049458">
    <property type="entry name" value="EpsG-like"/>
</dbReference>
<evidence type="ECO:0000256" key="1">
    <source>
        <dbReference type="SAM" id="Phobius"/>
    </source>
</evidence>
<dbReference type="Pfam" id="PF14897">
    <property type="entry name" value="EpsG"/>
    <property type="match status" value="1"/>
</dbReference>
<evidence type="ECO:0000313" key="3">
    <source>
        <dbReference type="Proteomes" id="UP001212263"/>
    </source>
</evidence>
<feature type="transmembrane region" description="Helical" evidence="1">
    <location>
        <begin position="249"/>
        <end position="271"/>
    </location>
</feature>
<dbReference type="Proteomes" id="UP001212263">
    <property type="component" value="Unassembled WGS sequence"/>
</dbReference>
<organism evidence="2 3">
    <name type="scientific">Odoribacter splanchnicus</name>
    <dbReference type="NCBI Taxonomy" id="28118"/>
    <lineage>
        <taxon>Bacteria</taxon>
        <taxon>Pseudomonadati</taxon>
        <taxon>Bacteroidota</taxon>
        <taxon>Bacteroidia</taxon>
        <taxon>Bacteroidales</taxon>
        <taxon>Odoribacteraceae</taxon>
        <taxon>Odoribacter</taxon>
    </lineage>
</organism>
<accession>A0AAW6FNM8</accession>
<sequence>MILAVFLIVFLCLSSFILQCCKDNTGYSRKKILYDKIYLGLIFSLFYLLLAFRHETVGNDTAAYFDAYHRISGLSFSDLLDYEGRFEIGYLFINRILSWLISDPQFLLIITGIFILVSNARFIYRYSNIVWLSVLWYFLWRYFDANMNIIRQAIALGCILYSYSFLRIRRFWPFLLWVVIAACFHISAIVFIISWFVTKIRFRVNYLIGYVFGLLITCFLSSYFINLLFKYNIVYAYYIDSDYLSGGKIAPLLNLLVNLCIIGIGIKTGSYKYPAKSEWNKGKLRVIYDNNIMLNLLLVASFIQVIGLSFAMLERVAAYFQIFSIVFLPNSLKCIRRKEWYILSLFLVILVSIAYYLIIITYRPDWNKVYPYRFCF</sequence>
<reference evidence="2" key="1">
    <citation type="submission" date="2023-01" db="EMBL/GenBank/DDBJ databases">
        <title>Human gut microbiome strain richness.</title>
        <authorList>
            <person name="Chen-Liaw A."/>
        </authorList>
    </citation>
    <scope>NUCLEOTIDE SEQUENCE</scope>
    <source>
        <strain evidence="2">RTP21484st1_B7_RTP21484_190118</strain>
    </source>
</reference>
<feature type="transmembrane region" description="Helical" evidence="1">
    <location>
        <begin position="96"/>
        <end position="117"/>
    </location>
</feature>
<keyword evidence="1" id="KW-1133">Transmembrane helix</keyword>
<feature type="transmembrane region" description="Helical" evidence="1">
    <location>
        <begin position="204"/>
        <end position="229"/>
    </location>
</feature>
<protein>
    <submittedName>
        <fullName evidence="2">EpsG family protein</fullName>
    </submittedName>
</protein>
<feature type="transmembrane region" description="Helical" evidence="1">
    <location>
        <begin position="174"/>
        <end position="197"/>
    </location>
</feature>
<dbReference type="RefSeq" id="WP_229039867.1">
    <property type="nucleotide sequence ID" value="NZ_JADMSC010000058.1"/>
</dbReference>
<dbReference type="AlphaFoldDB" id="A0AAW6FNM8"/>
<proteinExistence type="predicted"/>
<feature type="transmembrane region" description="Helical" evidence="1">
    <location>
        <begin position="149"/>
        <end position="168"/>
    </location>
</feature>
<gene>
    <name evidence="2" type="ORF">PN645_16590</name>
</gene>
<comment type="caution">
    <text evidence="2">The sequence shown here is derived from an EMBL/GenBank/DDBJ whole genome shotgun (WGS) entry which is preliminary data.</text>
</comment>
<name>A0AAW6FNM8_9BACT</name>
<keyword evidence="1" id="KW-0812">Transmembrane</keyword>
<dbReference type="EMBL" id="JAQMRD010000028">
    <property type="protein sequence ID" value="MDB9224601.1"/>
    <property type="molecule type" value="Genomic_DNA"/>
</dbReference>
<evidence type="ECO:0000313" key="2">
    <source>
        <dbReference type="EMBL" id="MDB9224601.1"/>
    </source>
</evidence>